<accession>A0A2T3BA73</accession>
<evidence type="ECO:0000259" key="1">
    <source>
        <dbReference type="Pfam" id="PF14479"/>
    </source>
</evidence>
<dbReference type="AlphaFoldDB" id="A0A2T3BA73"/>
<reference evidence="2 3" key="1">
    <citation type="journal article" date="2018" name="New Phytol.">
        <title>Comparative genomics and transcriptomics depict ericoid mycorrhizal fungi as versatile saprotrophs and plant mutualists.</title>
        <authorList>
            <person name="Martino E."/>
            <person name="Morin E."/>
            <person name="Grelet G.A."/>
            <person name="Kuo A."/>
            <person name="Kohler A."/>
            <person name="Daghino S."/>
            <person name="Barry K.W."/>
            <person name="Cichocki N."/>
            <person name="Clum A."/>
            <person name="Dockter R.B."/>
            <person name="Hainaut M."/>
            <person name="Kuo R.C."/>
            <person name="LaButti K."/>
            <person name="Lindahl B.D."/>
            <person name="Lindquist E.A."/>
            <person name="Lipzen A."/>
            <person name="Khouja H.R."/>
            <person name="Magnuson J."/>
            <person name="Murat C."/>
            <person name="Ohm R.A."/>
            <person name="Singer S.W."/>
            <person name="Spatafora J.W."/>
            <person name="Wang M."/>
            <person name="Veneault-Fourrey C."/>
            <person name="Henrissat B."/>
            <person name="Grigoriev I.V."/>
            <person name="Martin F.M."/>
            <person name="Perotto S."/>
        </authorList>
    </citation>
    <scope>NUCLEOTIDE SEQUENCE [LARGE SCALE GENOMIC DNA]</scope>
    <source>
        <strain evidence="2 3">ATCC 22711</strain>
    </source>
</reference>
<dbReference type="Pfam" id="PF14479">
    <property type="entry name" value="HeLo"/>
    <property type="match status" value="1"/>
</dbReference>
<dbReference type="InterPro" id="IPR029498">
    <property type="entry name" value="HeLo_dom"/>
</dbReference>
<evidence type="ECO:0000313" key="3">
    <source>
        <dbReference type="Proteomes" id="UP000241818"/>
    </source>
</evidence>
<sequence>MAEPFGIAASAVGIATAFTACVDCFKYIQIGRHFGRDFQTDLLTLDFARLRLSRWGEAVDIYNDPKLGRPDATPAEIQIAKDALHQILVLFANTKKISQNYKLNAKVGEDLSILTPEDVDPEVIALDNKLRELAIRPQKKRLSGVLKTASWALYHRSEHKELIQNITSLIDNIEAVFPALQTRLKLVKRETAKIDDEQSLKLIESAAQDVDPLLQAAAKETLTGHHYSNVVIKGKAQTGDAFSSDWKGKAIGASHTYDGVEVENNGKALIGNKYGGKDFWDD</sequence>
<dbReference type="PANTHER" id="PTHR37542">
    <property type="entry name" value="HELO DOMAIN-CONTAINING PROTEIN-RELATED"/>
    <property type="match status" value="1"/>
</dbReference>
<keyword evidence="3" id="KW-1185">Reference proteome</keyword>
<gene>
    <name evidence="2" type="ORF">M430DRAFT_33010</name>
</gene>
<dbReference type="Gene3D" id="1.20.120.1020">
    <property type="entry name" value="Prion-inhibition and propagation, HeLo domain"/>
    <property type="match status" value="1"/>
</dbReference>
<organism evidence="2 3">
    <name type="scientific">Amorphotheca resinae ATCC 22711</name>
    <dbReference type="NCBI Taxonomy" id="857342"/>
    <lineage>
        <taxon>Eukaryota</taxon>
        <taxon>Fungi</taxon>
        <taxon>Dikarya</taxon>
        <taxon>Ascomycota</taxon>
        <taxon>Pezizomycotina</taxon>
        <taxon>Leotiomycetes</taxon>
        <taxon>Helotiales</taxon>
        <taxon>Amorphothecaceae</taxon>
        <taxon>Amorphotheca</taxon>
    </lineage>
</organism>
<evidence type="ECO:0000313" key="2">
    <source>
        <dbReference type="EMBL" id="PSS25225.1"/>
    </source>
</evidence>
<proteinExistence type="predicted"/>
<dbReference type="OrthoDB" id="20872at2759"/>
<dbReference type="GeneID" id="36574355"/>
<protein>
    <recommendedName>
        <fullName evidence="1">Prion-inhibition and propagation HeLo domain-containing protein</fullName>
    </recommendedName>
</protein>
<dbReference type="RefSeq" id="XP_024723824.1">
    <property type="nucleotide sequence ID" value="XM_024866274.1"/>
</dbReference>
<feature type="domain" description="Prion-inhibition and propagation HeLo" evidence="1">
    <location>
        <begin position="6"/>
        <end position="203"/>
    </location>
</feature>
<dbReference type="STRING" id="857342.A0A2T3BA73"/>
<dbReference type="Proteomes" id="UP000241818">
    <property type="component" value="Unassembled WGS sequence"/>
</dbReference>
<dbReference type="EMBL" id="KZ679007">
    <property type="protein sequence ID" value="PSS25225.1"/>
    <property type="molecule type" value="Genomic_DNA"/>
</dbReference>
<dbReference type="PANTHER" id="PTHR37542:SF3">
    <property type="entry name" value="PRION-INHIBITION AND PROPAGATION HELO DOMAIN-CONTAINING PROTEIN"/>
    <property type="match status" value="1"/>
</dbReference>
<name>A0A2T3BA73_AMORE</name>
<dbReference type="InterPro" id="IPR038305">
    <property type="entry name" value="HeLo_sf"/>
</dbReference>
<dbReference type="InParanoid" id="A0A2T3BA73"/>